<evidence type="ECO:0000313" key="1">
    <source>
        <dbReference type="EMBL" id="QFQ31050.2"/>
    </source>
</evidence>
<protein>
    <submittedName>
        <fullName evidence="1">Uncharacterized protein</fullName>
    </submittedName>
</protein>
<dbReference type="AlphaFoldDB" id="A0A5P8FPS7"/>
<name>A0A5P8FPS7_9MICO</name>
<organism evidence="1 2">
    <name type="scientific">Janibacter melonis</name>
    <dbReference type="NCBI Taxonomy" id="262209"/>
    <lineage>
        <taxon>Bacteria</taxon>
        <taxon>Bacillati</taxon>
        <taxon>Actinomycetota</taxon>
        <taxon>Actinomycetes</taxon>
        <taxon>Micrococcales</taxon>
        <taxon>Intrasporangiaceae</taxon>
        <taxon>Janibacter</taxon>
    </lineage>
</organism>
<proteinExistence type="predicted"/>
<dbReference type="EMBL" id="CP044548">
    <property type="protein sequence ID" value="QFQ31050.2"/>
    <property type="molecule type" value="Genomic_DNA"/>
</dbReference>
<accession>A0A5P8FPS7</accession>
<dbReference type="KEGG" id="jme:EEW87_013150"/>
<dbReference type="Proteomes" id="UP000271708">
    <property type="component" value="Chromosome"/>
</dbReference>
<dbReference type="RefSeq" id="WP_191565038.1">
    <property type="nucleotide sequence ID" value="NZ_CAJFZZ010000112.1"/>
</dbReference>
<gene>
    <name evidence="1" type="ORF">EEW87_013150</name>
</gene>
<sequence>MYGPATINWTMSSRARDTARAVIYDAKTCDKRGLVWRSTRDKTLLSLGLVTPSQAWATPDNRSGSPSYKRYADTVRALQTRPRTYRWNGATYSVWPRVAYDNTSGAWDEAVRSGLISRSDARQMQSSFGYYVGYRVYVTDGGRLAYAFAGE</sequence>
<reference evidence="1 2" key="1">
    <citation type="submission" date="2019-09" db="EMBL/GenBank/DDBJ databases">
        <title>Complete Genome Sequence of Janibacter melonis M714 with both human health impact and industrial applications.</title>
        <authorList>
            <person name="Jin M."/>
            <person name="Zhao Q.R."/>
        </authorList>
    </citation>
    <scope>NUCLEOTIDE SEQUENCE [LARGE SCALE GENOMIC DNA]</scope>
    <source>
        <strain evidence="1 2">M714</strain>
    </source>
</reference>
<evidence type="ECO:0000313" key="2">
    <source>
        <dbReference type="Proteomes" id="UP000271708"/>
    </source>
</evidence>